<evidence type="ECO:0000259" key="1">
    <source>
        <dbReference type="Pfam" id="PF06985"/>
    </source>
</evidence>
<feature type="domain" description="Heterokaryon incompatibility" evidence="1">
    <location>
        <begin position="26"/>
        <end position="116"/>
    </location>
</feature>
<dbReference type="EMBL" id="ML179162">
    <property type="protein sequence ID" value="THU97098.1"/>
    <property type="molecule type" value="Genomic_DNA"/>
</dbReference>
<dbReference type="AlphaFoldDB" id="A0A4S8M5M5"/>
<reference evidence="2 3" key="1">
    <citation type="journal article" date="2019" name="Nat. Ecol. Evol.">
        <title>Megaphylogeny resolves global patterns of mushroom evolution.</title>
        <authorList>
            <person name="Varga T."/>
            <person name="Krizsan K."/>
            <person name="Foldi C."/>
            <person name="Dima B."/>
            <person name="Sanchez-Garcia M."/>
            <person name="Sanchez-Ramirez S."/>
            <person name="Szollosi G.J."/>
            <person name="Szarkandi J.G."/>
            <person name="Papp V."/>
            <person name="Albert L."/>
            <person name="Andreopoulos W."/>
            <person name="Angelini C."/>
            <person name="Antonin V."/>
            <person name="Barry K.W."/>
            <person name="Bougher N.L."/>
            <person name="Buchanan P."/>
            <person name="Buyck B."/>
            <person name="Bense V."/>
            <person name="Catcheside P."/>
            <person name="Chovatia M."/>
            <person name="Cooper J."/>
            <person name="Damon W."/>
            <person name="Desjardin D."/>
            <person name="Finy P."/>
            <person name="Geml J."/>
            <person name="Haridas S."/>
            <person name="Hughes K."/>
            <person name="Justo A."/>
            <person name="Karasinski D."/>
            <person name="Kautmanova I."/>
            <person name="Kiss B."/>
            <person name="Kocsube S."/>
            <person name="Kotiranta H."/>
            <person name="LaButti K.M."/>
            <person name="Lechner B.E."/>
            <person name="Liimatainen K."/>
            <person name="Lipzen A."/>
            <person name="Lukacs Z."/>
            <person name="Mihaltcheva S."/>
            <person name="Morgado L.N."/>
            <person name="Niskanen T."/>
            <person name="Noordeloos M.E."/>
            <person name="Ohm R.A."/>
            <person name="Ortiz-Santana B."/>
            <person name="Ovrebo C."/>
            <person name="Racz N."/>
            <person name="Riley R."/>
            <person name="Savchenko A."/>
            <person name="Shiryaev A."/>
            <person name="Soop K."/>
            <person name="Spirin V."/>
            <person name="Szebenyi C."/>
            <person name="Tomsovsky M."/>
            <person name="Tulloss R.E."/>
            <person name="Uehling J."/>
            <person name="Grigoriev I.V."/>
            <person name="Vagvolgyi C."/>
            <person name="Papp T."/>
            <person name="Martin F.M."/>
            <person name="Miettinen O."/>
            <person name="Hibbett D.S."/>
            <person name="Nagy L.G."/>
        </authorList>
    </citation>
    <scope>NUCLEOTIDE SEQUENCE [LARGE SCALE GENOMIC DNA]</scope>
    <source>
        <strain evidence="2 3">CBS 962.96</strain>
    </source>
</reference>
<dbReference type="Pfam" id="PF06985">
    <property type="entry name" value="HET"/>
    <property type="match status" value="1"/>
</dbReference>
<dbReference type="InterPro" id="IPR010730">
    <property type="entry name" value="HET"/>
</dbReference>
<name>A0A4S8M5M5_DENBC</name>
<organism evidence="2 3">
    <name type="scientific">Dendrothele bispora (strain CBS 962.96)</name>
    <dbReference type="NCBI Taxonomy" id="1314807"/>
    <lineage>
        <taxon>Eukaryota</taxon>
        <taxon>Fungi</taxon>
        <taxon>Dikarya</taxon>
        <taxon>Basidiomycota</taxon>
        <taxon>Agaricomycotina</taxon>
        <taxon>Agaricomycetes</taxon>
        <taxon>Agaricomycetidae</taxon>
        <taxon>Agaricales</taxon>
        <taxon>Agaricales incertae sedis</taxon>
        <taxon>Dendrothele</taxon>
    </lineage>
</organism>
<dbReference type="PANTHER" id="PTHR10622">
    <property type="entry name" value="HET DOMAIN-CONTAINING PROTEIN"/>
    <property type="match status" value="1"/>
</dbReference>
<evidence type="ECO:0000313" key="2">
    <source>
        <dbReference type="EMBL" id="THU97098.1"/>
    </source>
</evidence>
<dbReference type="OrthoDB" id="674604at2759"/>
<accession>A0A4S8M5M5</accession>
<dbReference type="PANTHER" id="PTHR10622:SF10">
    <property type="entry name" value="HET DOMAIN-CONTAINING PROTEIN"/>
    <property type="match status" value="1"/>
</dbReference>
<protein>
    <submittedName>
        <fullName evidence="2">HET-domain-containing protein</fullName>
    </submittedName>
</protein>
<evidence type="ECO:0000313" key="3">
    <source>
        <dbReference type="Proteomes" id="UP000297245"/>
    </source>
</evidence>
<sequence length="241" mass="27896">MRLLHTRTFKVHTFDSGDTRVNIPRYVIISHTWDAEELTFQEIQNLEIAKLHPGWRKVEGACIRALRFNFNWIWMDTCCINKESSSELSEALNSMFIYYSDSDDCYVYLSDASCKEDPRDADSGFRKSRWFQRGWTLQELLAPSNVVLVDKDWREIGTRYSLKDAISAITMIPVEVFEGRRIETFSIAQRMSWAAFRETSRPEDQAYSLMGIFGVNMPPIYGEGGTKAFVRLQQEIIKASG</sequence>
<dbReference type="Proteomes" id="UP000297245">
    <property type="component" value="Unassembled WGS sequence"/>
</dbReference>
<keyword evidence="3" id="KW-1185">Reference proteome</keyword>
<gene>
    <name evidence="2" type="ORF">K435DRAFT_72602</name>
</gene>
<proteinExistence type="predicted"/>